<gene>
    <name evidence="4" type="ORF">METBISCDRAFT_27562</name>
</gene>
<dbReference type="SMART" id="SM01296">
    <property type="entry name" value="N2227"/>
    <property type="match status" value="1"/>
</dbReference>
<protein>
    <submittedName>
        <fullName evidence="4">Uncharacterized protein</fullName>
    </submittedName>
</protein>
<name>A0A4P9ZBN6_9ASCO</name>
<keyword evidence="3" id="KW-0949">S-adenosyl-L-methionine</keyword>
<proteinExistence type="predicted"/>
<organism evidence="4 5">
    <name type="scientific">Metschnikowia bicuspidata</name>
    <dbReference type="NCBI Taxonomy" id="27322"/>
    <lineage>
        <taxon>Eukaryota</taxon>
        <taxon>Fungi</taxon>
        <taxon>Dikarya</taxon>
        <taxon>Ascomycota</taxon>
        <taxon>Saccharomycotina</taxon>
        <taxon>Pichiomycetes</taxon>
        <taxon>Metschnikowiaceae</taxon>
        <taxon>Metschnikowia</taxon>
    </lineage>
</organism>
<evidence type="ECO:0000256" key="3">
    <source>
        <dbReference type="ARBA" id="ARBA00022691"/>
    </source>
</evidence>
<evidence type="ECO:0000256" key="2">
    <source>
        <dbReference type="ARBA" id="ARBA00022679"/>
    </source>
</evidence>
<dbReference type="GO" id="GO:0008757">
    <property type="term" value="F:S-adenosylmethionine-dependent methyltransferase activity"/>
    <property type="evidence" value="ECO:0007669"/>
    <property type="project" value="InterPro"/>
</dbReference>
<keyword evidence="1" id="KW-0489">Methyltransferase</keyword>
<dbReference type="PANTHER" id="PTHR12303:SF6">
    <property type="entry name" value="CARNOSINE N-METHYLTRANSFERASE"/>
    <property type="match status" value="1"/>
</dbReference>
<dbReference type="OrthoDB" id="978at2759"/>
<dbReference type="Pfam" id="PF07942">
    <property type="entry name" value="CARME"/>
    <property type="match status" value="2"/>
</dbReference>
<sequence length="152" mass="17329">MDRIVQAVCELFPDVRARENVRVLVPECGLGLQVYEFVSKGFWTQGNEVSYHMLMALRFVLNITRVEGYQCTDVVNRADIKVQVATSVPVIMEGMQLTRERLFDLMRAMGFEILQHESGIQCLCSSDYAALSKYVYGCDFWVARVDGRTEDA</sequence>
<evidence type="ECO:0000313" key="4">
    <source>
        <dbReference type="EMBL" id="RKP30213.1"/>
    </source>
</evidence>
<dbReference type="EMBL" id="ML004463">
    <property type="protein sequence ID" value="RKP30213.1"/>
    <property type="molecule type" value="Genomic_DNA"/>
</dbReference>
<evidence type="ECO:0000256" key="1">
    <source>
        <dbReference type="ARBA" id="ARBA00022603"/>
    </source>
</evidence>
<dbReference type="PANTHER" id="PTHR12303">
    <property type="entry name" value="CARNOSINE N-METHYLTRANSFERASE"/>
    <property type="match status" value="1"/>
</dbReference>
<reference evidence="5" key="1">
    <citation type="journal article" date="2018" name="Nat. Microbiol.">
        <title>Leveraging single-cell genomics to expand the fungal tree of life.</title>
        <authorList>
            <person name="Ahrendt S.R."/>
            <person name="Quandt C.A."/>
            <person name="Ciobanu D."/>
            <person name="Clum A."/>
            <person name="Salamov A."/>
            <person name="Andreopoulos B."/>
            <person name="Cheng J.F."/>
            <person name="Woyke T."/>
            <person name="Pelin A."/>
            <person name="Henrissat B."/>
            <person name="Reynolds N.K."/>
            <person name="Benny G.L."/>
            <person name="Smith M.E."/>
            <person name="James T.Y."/>
            <person name="Grigoriev I.V."/>
        </authorList>
    </citation>
    <scope>NUCLEOTIDE SEQUENCE [LARGE SCALE GENOMIC DNA]</scope>
    <source>
        <strain evidence="5">Baker2002</strain>
    </source>
</reference>
<dbReference type="Proteomes" id="UP000268321">
    <property type="component" value="Unassembled WGS sequence"/>
</dbReference>
<keyword evidence="2" id="KW-0808">Transferase</keyword>
<accession>A0A4P9ZBN6</accession>
<keyword evidence="5" id="KW-1185">Reference proteome</keyword>
<dbReference type="AlphaFoldDB" id="A0A4P9ZBN6"/>
<dbReference type="InterPro" id="IPR012901">
    <property type="entry name" value="CARME"/>
</dbReference>
<dbReference type="GO" id="GO:0032259">
    <property type="term" value="P:methylation"/>
    <property type="evidence" value="ECO:0007669"/>
    <property type="project" value="UniProtKB-KW"/>
</dbReference>
<evidence type="ECO:0000313" key="5">
    <source>
        <dbReference type="Proteomes" id="UP000268321"/>
    </source>
</evidence>